<organism evidence="3 4">
    <name type="scientific">Cerrena zonata</name>
    <dbReference type="NCBI Taxonomy" id="2478898"/>
    <lineage>
        <taxon>Eukaryota</taxon>
        <taxon>Fungi</taxon>
        <taxon>Dikarya</taxon>
        <taxon>Basidiomycota</taxon>
        <taxon>Agaricomycotina</taxon>
        <taxon>Agaricomycetes</taxon>
        <taxon>Polyporales</taxon>
        <taxon>Cerrenaceae</taxon>
        <taxon>Cerrena</taxon>
    </lineage>
</organism>
<dbReference type="EMBL" id="JASBNA010000030">
    <property type="protein sequence ID" value="KAK7683569.1"/>
    <property type="molecule type" value="Genomic_DNA"/>
</dbReference>
<gene>
    <name evidence="3" type="ORF">QCA50_013407</name>
</gene>
<dbReference type="GO" id="GO:0004523">
    <property type="term" value="F:RNA-DNA hybrid ribonuclease activity"/>
    <property type="evidence" value="ECO:0007669"/>
    <property type="project" value="InterPro"/>
</dbReference>
<feature type="compositionally biased region" description="Basic residues" evidence="1">
    <location>
        <begin position="322"/>
        <end position="332"/>
    </location>
</feature>
<dbReference type="SUPFAM" id="SSF53098">
    <property type="entry name" value="Ribonuclease H-like"/>
    <property type="match status" value="1"/>
</dbReference>
<proteinExistence type="predicted"/>
<evidence type="ECO:0000313" key="3">
    <source>
        <dbReference type="EMBL" id="KAK7683569.1"/>
    </source>
</evidence>
<dbReference type="Pfam" id="PF00075">
    <property type="entry name" value="RNase_H"/>
    <property type="match status" value="1"/>
</dbReference>
<protein>
    <recommendedName>
        <fullName evidence="2">RNase H type-1 domain-containing protein</fullName>
    </recommendedName>
</protein>
<dbReference type="InterPro" id="IPR012337">
    <property type="entry name" value="RNaseH-like_sf"/>
</dbReference>
<dbReference type="GO" id="GO:0003676">
    <property type="term" value="F:nucleic acid binding"/>
    <property type="evidence" value="ECO:0007669"/>
    <property type="project" value="InterPro"/>
</dbReference>
<accession>A0AAW0FWU9</accession>
<name>A0AAW0FWU9_9APHY</name>
<dbReference type="InterPro" id="IPR002156">
    <property type="entry name" value="RNaseH_domain"/>
</dbReference>
<feature type="region of interest" description="Disordered" evidence="1">
    <location>
        <begin position="304"/>
        <end position="332"/>
    </location>
</feature>
<dbReference type="Gene3D" id="3.30.420.10">
    <property type="entry name" value="Ribonuclease H-like superfamily/Ribonuclease H"/>
    <property type="match status" value="1"/>
</dbReference>
<dbReference type="PROSITE" id="PS50879">
    <property type="entry name" value="RNASE_H_1"/>
    <property type="match status" value="1"/>
</dbReference>
<feature type="domain" description="RNase H type-1" evidence="2">
    <location>
        <begin position="1"/>
        <end position="130"/>
    </location>
</feature>
<dbReference type="AlphaFoldDB" id="A0AAW0FWU9"/>
<evidence type="ECO:0000259" key="2">
    <source>
        <dbReference type="PROSITE" id="PS50879"/>
    </source>
</evidence>
<comment type="caution">
    <text evidence="3">The sequence shown here is derived from an EMBL/GenBank/DDBJ whole genome shotgun (WGS) entry which is preliminary data.</text>
</comment>
<keyword evidence="4" id="KW-1185">Reference proteome</keyword>
<reference evidence="3 4" key="1">
    <citation type="submission" date="2022-09" db="EMBL/GenBank/DDBJ databases">
        <authorList>
            <person name="Palmer J.M."/>
        </authorList>
    </citation>
    <scope>NUCLEOTIDE SEQUENCE [LARGE SCALE GENOMIC DNA]</scope>
    <source>
        <strain evidence="3 4">DSM 7382</strain>
    </source>
</reference>
<sequence>MSIAKRNKEPRTGCGIWISEDDNRNKSVRIKPTTKKAADLTAILLIAQSAPTFAPLHVVTTSSYVVKALTSEFTHWETNGWFGLENADLIRAVIAHLRKRSAITTLRWTSKNKLTNENKAAKQLAKNGMSSTPIETIDITIPESFNLTGAELAQITQASAYGAIREGRKTEQRRTTIENIQKIQIGIKTITGHTPKPSHIWESLRDKTIEHTIGDFLWKLTHNAHKVGNYWKNIPGYEDRRNCPKCDTPETMTHILFECEEQGQTAVWDLAQNLWSKSGQKWPTQSLETLIGCGLIPFKQIDKKTGTSEDDDQNTLHLARDPRKKKPKGKSGRQRLYMILMTESAYLIWKLRNERRIRHSPEENFSHSTTEITNRWYNMINNRLTLDRAMANPAKFAKKALDPDIVLKTWSGVLQNEQDLPNDWIREPEVLVGRGPPHIVAGQHRLRGVPRVPHCPP</sequence>
<evidence type="ECO:0000256" key="1">
    <source>
        <dbReference type="SAM" id="MobiDB-lite"/>
    </source>
</evidence>
<dbReference type="InterPro" id="IPR036397">
    <property type="entry name" value="RNaseH_sf"/>
</dbReference>
<dbReference type="Proteomes" id="UP001385951">
    <property type="component" value="Unassembled WGS sequence"/>
</dbReference>
<evidence type="ECO:0000313" key="4">
    <source>
        <dbReference type="Proteomes" id="UP001385951"/>
    </source>
</evidence>